<evidence type="ECO:0000313" key="3">
    <source>
        <dbReference type="Proteomes" id="UP000532866"/>
    </source>
</evidence>
<keyword evidence="1" id="KW-0472">Membrane</keyword>
<reference evidence="2 3" key="1">
    <citation type="submission" date="2020-03" db="EMBL/GenBank/DDBJ databases">
        <title>Soil Listeria distribution.</title>
        <authorList>
            <person name="Liao J."/>
            <person name="Wiedmann M."/>
        </authorList>
    </citation>
    <scope>NUCLEOTIDE SEQUENCE [LARGE SCALE GENOMIC DNA]</scope>
    <source>
        <strain evidence="2 3">FSL L7-1833</strain>
    </source>
</reference>
<dbReference type="AlphaFoldDB" id="A0A7X0TJM3"/>
<keyword evidence="1" id="KW-0812">Transmembrane</keyword>
<gene>
    <name evidence="2" type="ORF">HB759_00395</name>
</gene>
<evidence type="ECO:0000313" key="2">
    <source>
        <dbReference type="EMBL" id="MBC1330393.1"/>
    </source>
</evidence>
<dbReference type="Proteomes" id="UP000532866">
    <property type="component" value="Unassembled WGS sequence"/>
</dbReference>
<feature type="transmembrane region" description="Helical" evidence="1">
    <location>
        <begin position="139"/>
        <end position="164"/>
    </location>
</feature>
<keyword evidence="1" id="KW-1133">Transmembrane helix</keyword>
<sequence>MIDMNVIRNYAKFVGMTIVRPVRTSLQAQNQHGIFGLLHIFLFVICLTLQYGWNMRDVIFYSLQDYPVLQRVITSIFVSSGQVLLYILAMMLLNVFVVWLVVRYIMGIREVSFLRCMAGIGGMITVPLVLMILSLFATWWISTLVSVLICFVALLFLPFAMMYFIIGHYEKSRIDVYWISLLVFVIVSIVTLVGMFLLVRLFTANVHEVITELQGKADDWVNTIKAWLPAR</sequence>
<name>A0A7X0TJM3_9LIST</name>
<evidence type="ECO:0000256" key="1">
    <source>
        <dbReference type="SAM" id="Phobius"/>
    </source>
</evidence>
<organism evidence="2 3">
    <name type="scientific">Listeria booriae</name>
    <dbReference type="NCBI Taxonomy" id="1552123"/>
    <lineage>
        <taxon>Bacteria</taxon>
        <taxon>Bacillati</taxon>
        <taxon>Bacillota</taxon>
        <taxon>Bacilli</taxon>
        <taxon>Bacillales</taxon>
        <taxon>Listeriaceae</taxon>
        <taxon>Listeria</taxon>
    </lineage>
</organism>
<protein>
    <recommendedName>
        <fullName evidence="4">Yip1 domain-containing protein</fullName>
    </recommendedName>
</protein>
<evidence type="ECO:0008006" key="4">
    <source>
        <dbReference type="Google" id="ProtNLM"/>
    </source>
</evidence>
<accession>A0A7X0TJM3</accession>
<feature type="transmembrane region" description="Helical" evidence="1">
    <location>
        <begin position="33"/>
        <end position="53"/>
    </location>
</feature>
<feature type="transmembrane region" description="Helical" evidence="1">
    <location>
        <begin position="176"/>
        <end position="199"/>
    </location>
</feature>
<feature type="transmembrane region" description="Helical" evidence="1">
    <location>
        <begin position="73"/>
        <end position="101"/>
    </location>
</feature>
<feature type="transmembrane region" description="Helical" evidence="1">
    <location>
        <begin position="113"/>
        <end position="133"/>
    </location>
</feature>
<comment type="caution">
    <text evidence="2">The sequence shown here is derived from an EMBL/GenBank/DDBJ whole genome shotgun (WGS) entry which is preliminary data.</text>
</comment>
<dbReference type="EMBL" id="JAAROL010000001">
    <property type="protein sequence ID" value="MBC1330393.1"/>
    <property type="molecule type" value="Genomic_DNA"/>
</dbReference>
<dbReference type="RefSeq" id="WP_185372381.1">
    <property type="nucleotide sequence ID" value="NZ_JAARNB010000001.1"/>
</dbReference>
<proteinExistence type="predicted"/>